<dbReference type="EMBL" id="JARPUR010000002">
    <property type="protein sequence ID" value="KAK4882527.1"/>
    <property type="molecule type" value="Genomic_DNA"/>
</dbReference>
<proteinExistence type="predicted"/>
<organism evidence="1 2">
    <name type="scientific">Aquatica leii</name>
    <dbReference type="NCBI Taxonomy" id="1421715"/>
    <lineage>
        <taxon>Eukaryota</taxon>
        <taxon>Metazoa</taxon>
        <taxon>Ecdysozoa</taxon>
        <taxon>Arthropoda</taxon>
        <taxon>Hexapoda</taxon>
        <taxon>Insecta</taxon>
        <taxon>Pterygota</taxon>
        <taxon>Neoptera</taxon>
        <taxon>Endopterygota</taxon>
        <taxon>Coleoptera</taxon>
        <taxon>Polyphaga</taxon>
        <taxon>Elateriformia</taxon>
        <taxon>Elateroidea</taxon>
        <taxon>Lampyridae</taxon>
        <taxon>Luciolinae</taxon>
        <taxon>Aquatica</taxon>
    </lineage>
</organism>
<dbReference type="AlphaFoldDB" id="A0AAN7SI89"/>
<evidence type="ECO:0000313" key="1">
    <source>
        <dbReference type="EMBL" id="KAK4882527.1"/>
    </source>
</evidence>
<dbReference type="Proteomes" id="UP001353858">
    <property type="component" value="Unassembled WGS sequence"/>
</dbReference>
<keyword evidence="2" id="KW-1185">Reference proteome</keyword>
<evidence type="ECO:0000313" key="2">
    <source>
        <dbReference type="Proteomes" id="UP001353858"/>
    </source>
</evidence>
<accession>A0AAN7SI89</accession>
<sequence length="110" mass="12483">MVQEDFESSAELTVLKSDKTYSQKTVSESISQSMTMDGHYSLEAHSSTSAVLVRSNGLYFEDEYDNIMEHSLHMDKYDEIQNVIEEVLPAGLFVDFLVQVLMVGRDNSHI</sequence>
<gene>
    <name evidence="1" type="ORF">RN001_005846</name>
</gene>
<protein>
    <submittedName>
        <fullName evidence="1">Uncharacterized protein</fullName>
    </submittedName>
</protein>
<reference evidence="2" key="1">
    <citation type="submission" date="2023-01" db="EMBL/GenBank/DDBJ databases">
        <title>Key to firefly adult light organ development and bioluminescence: homeobox transcription factors regulate luciferase expression and transportation to peroxisome.</title>
        <authorList>
            <person name="Fu X."/>
        </authorList>
    </citation>
    <scope>NUCLEOTIDE SEQUENCE [LARGE SCALE GENOMIC DNA]</scope>
</reference>
<name>A0AAN7SI89_9COLE</name>
<comment type="caution">
    <text evidence="1">The sequence shown here is derived from an EMBL/GenBank/DDBJ whole genome shotgun (WGS) entry which is preliminary data.</text>
</comment>